<organism evidence="2 3">
    <name type="scientific">Archangium gephyra</name>
    <dbReference type="NCBI Taxonomy" id="48"/>
    <lineage>
        <taxon>Bacteria</taxon>
        <taxon>Pseudomonadati</taxon>
        <taxon>Myxococcota</taxon>
        <taxon>Myxococcia</taxon>
        <taxon>Myxococcales</taxon>
        <taxon>Cystobacterineae</taxon>
        <taxon>Archangiaceae</taxon>
        <taxon>Archangium</taxon>
    </lineage>
</organism>
<name>A0AAC8Q0X8_9BACT</name>
<reference evidence="2 3" key="1">
    <citation type="submission" date="2015-05" db="EMBL/GenBank/DDBJ databases">
        <title>Genome assembly of Archangium gephyra DSM 2261.</title>
        <authorList>
            <person name="Sharma G."/>
            <person name="Subramanian S."/>
        </authorList>
    </citation>
    <scope>NUCLEOTIDE SEQUENCE [LARGE SCALE GENOMIC DNA]</scope>
    <source>
        <strain evidence="2 3">DSM 2261</strain>
    </source>
</reference>
<evidence type="ECO:0000313" key="2">
    <source>
        <dbReference type="EMBL" id="AKI98746.1"/>
    </source>
</evidence>
<accession>A0AAC8Q0X8</accession>
<gene>
    <name evidence="2" type="ORF">AA314_00373</name>
</gene>
<feature type="region of interest" description="Disordered" evidence="1">
    <location>
        <begin position="27"/>
        <end position="59"/>
    </location>
</feature>
<evidence type="ECO:0000256" key="1">
    <source>
        <dbReference type="SAM" id="MobiDB-lite"/>
    </source>
</evidence>
<dbReference type="KEGG" id="age:AA314_00373"/>
<sequence length="59" mass="6351">MLPSGTVFSNGACPCFHGTRLTVLDGFHRERGPREGGSAGQAEKGCRERVSEDSREASR</sequence>
<protein>
    <submittedName>
        <fullName evidence="2">Uncharacterized protein</fullName>
    </submittedName>
</protein>
<proteinExistence type="predicted"/>
<feature type="compositionally biased region" description="Basic and acidic residues" evidence="1">
    <location>
        <begin position="44"/>
        <end position="59"/>
    </location>
</feature>
<dbReference type="Proteomes" id="UP000035579">
    <property type="component" value="Chromosome"/>
</dbReference>
<dbReference type="AlphaFoldDB" id="A0AAC8Q0X8"/>
<evidence type="ECO:0000313" key="3">
    <source>
        <dbReference type="Proteomes" id="UP000035579"/>
    </source>
</evidence>
<dbReference type="EMBL" id="CP011509">
    <property type="protein sequence ID" value="AKI98746.1"/>
    <property type="molecule type" value="Genomic_DNA"/>
</dbReference>